<sequence length="306" mass="34892">MLTIKIIMMQKNEGPALARWLAHYGAIFGIPNLIILDNGSTDPLTLSLLNEAEYRGAVIERNLTNPEDFQHKGRHLTALIHALDHDEEYDFAIPVDCDEILGIFTPEGLSIEKNTILAEFAALKSHRGAFAISPSLFNVPEKKGWYSPNRHFPKGFVPSRCGAVIDDGHHFPSSMEIAGQLPTKFTYFHHHNRPYHEMQNYSRAKLSLEIEDVNDIEKLRERERLALPGGHLVRSLLLTEKEYGAIYEKEVQLFFEGNSVILRTPKGVRLWDANLYLKRHPDTHHYGPGPLCHYLMHGFLEGRELP</sequence>
<dbReference type="InterPro" id="IPR029044">
    <property type="entry name" value="Nucleotide-diphossugar_trans"/>
</dbReference>
<evidence type="ECO:0008006" key="3">
    <source>
        <dbReference type="Google" id="ProtNLM"/>
    </source>
</evidence>
<gene>
    <name evidence="1" type="ORF">GT348_04670</name>
</gene>
<accession>A0A6P1NDT6</accession>
<organism evidence="1 2">
    <name type="scientific">Aristophania vespae</name>
    <dbReference type="NCBI Taxonomy" id="2697033"/>
    <lineage>
        <taxon>Bacteria</taxon>
        <taxon>Pseudomonadati</taxon>
        <taxon>Pseudomonadota</taxon>
        <taxon>Alphaproteobacteria</taxon>
        <taxon>Acetobacterales</taxon>
        <taxon>Acetobacteraceae</taxon>
        <taxon>Aristophania</taxon>
    </lineage>
</organism>
<dbReference type="Proteomes" id="UP000463975">
    <property type="component" value="Chromosome"/>
</dbReference>
<dbReference type="Pfam" id="PF13704">
    <property type="entry name" value="Glyco_tranf_2_4"/>
    <property type="match status" value="1"/>
</dbReference>
<dbReference type="SUPFAM" id="SSF53448">
    <property type="entry name" value="Nucleotide-diphospho-sugar transferases"/>
    <property type="match status" value="1"/>
</dbReference>
<dbReference type="AlphaFoldDB" id="A0A6P1NDT6"/>
<keyword evidence="2" id="KW-1185">Reference proteome</keyword>
<proteinExistence type="predicted"/>
<dbReference type="RefSeq" id="WP_160618725.1">
    <property type="nucleotide sequence ID" value="NZ_CP047652.1"/>
</dbReference>
<name>A0A6P1NDT6_9PROT</name>
<reference evidence="1 2" key="1">
    <citation type="submission" date="2020-01" db="EMBL/GenBank/DDBJ databases">
        <title>Genome sequencing of strain KACC 21507.</title>
        <authorList>
            <person name="Heo J."/>
            <person name="Kim S.-J."/>
            <person name="Kim J.-S."/>
            <person name="Hong S.-B."/>
            <person name="Kwon S.-W."/>
        </authorList>
    </citation>
    <scope>NUCLEOTIDE SEQUENCE [LARGE SCALE GENOMIC DNA]</scope>
    <source>
        <strain evidence="1 2">KACC 21507</strain>
    </source>
</reference>
<protein>
    <recommendedName>
        <fullName evidence="3">Glycosyltransferase family 2 protein</fullName>
    </recommendedName>
</protein>
<dbReference type="EMBL" id="CP047652">
    <property type="protein sequence ID" value="QHI95649.1"/>
    <property type="molecule type" value="Genomic_DNA"/>
</dbReference>
<evidence type="ECO:0000313" key="1">
    <source>
        <dbReference type="EMBL" id="QHI95649.1"/>
    </source>
</evidence>
<dbReference type="KEGG" id="bomb:GT348_04670"/>
<evidence type="ECO:0000313" key="2">
    <source>
        <dbReference type="Proteomes" id="UP000463975"/>
    </source>
</evidence>